<dbReference type="OrthoDB" id="2564812at2759"/>
<evidence type="ECO:0000256" key="1">
    <source>
        <dbReference type="SAM" id="MobiDB-lite"/>
    </source>
</evidence>
<reference evidence="5" key="1">
    <citation type="journal article" date="2015" name="Genome Announc.">
        <title>Draft genome sequence of the fungus Penicillium brasilianum MG11.</title>
        <authorList>
            <person name="Horn F."/>
            <person name="Linde J."/>
            <person name="Mattern D.J."/>
            <person name="Walther G."/>
            <person name="Guthke R."/>
            <person name="Brakhage A.A."/>
            <person name="Valiante V."/>
        </authorList>
    </citation>
    <scope>NUCLEOTIDE SEQUENCE [LARGE SCALE GENOMIC DNA]</scope>
    <source>
        <strain evidence="5">MG11</strain>
    </source>
</reference>
<proteinExistence type="predicted"/>
<keyword evidence="2" id="KW-1133">Transmembrane helix</keyword>
<keyword evidence="5" id="KW-1185">Reference proteome</keyword>
<dbReference type="PANTHER" id="PTHR39460">
    <property type="entry name" value="EXPRESSED PROTEIN"/>
    <property type="match status" value="1"/>
</dbReference>
<feature type="region of interest" description="Disordered" evidence="1">
    <location>
        <begin position="27"/>
        <end position="46"/>
    </location>
</feature>
<evidence type="ECO:0000313" key="4">
    <source>
        <dbReference type="EMBL" id="CEJ53980.1"/>
    </source>
</evidence>
<dbReference type="PANTHER" id="PTHR39460:SF1">
    <property type="entry name" value="C6 TRANSCRIPTION FACTOR"/>
    <property type="match status" value="1"/>
</dbReference>
<dbReference type="InterPro" id="IPR056146">
    <property type="entry name" value="DUF7729"/>
</dbReference>
<feature type="transmembrane region" description="Helical" evidence="2">
    <location>
        <begin position="54"/>
        <end position="74"/>
    </location>
</feature>
<feature type="compositionally biased region" description="Low complexity" evidence="1">
    <location>
        <begin position="31"/>
        <end position="40"/>
    </location>
</feature>
<organism evidence="4 5">
    <name type="scientific">Penicillium brasilianum</name>
    <dbReference type="NCBI Taxonomy" id="104259"/>
    <lineage>
        <taxon>Eukaryota</taxon>
        <taxon>Fungi</taxon>
        <taxon>Dikarya</taxon>
        <taxon>Ascomycota</taxon>
        <taxon>Pezizomycotina</taxon>
        <taxon>Eurotiomycetes</taxon>
        <taxon>Eurotiomycetidae</taxon>
        <taxon>Eurotiales</taxon>
        <taxon>Aspergillaceae</taxon>
        <taxon>Penicillium</taxon>
    </lineage>
</organism>
<sequence length="399" mass="42524">MNSVTMAAVARSRDCIGSSNASQSLSMILNSRSSSRSSSRPGVPRRPAKFLGPLYHGLLIIMLILCFSPISTLAQTTTGISDFTPDGPRSALGHSGEIHVVDRAEGLSTHQPRDNSQTGEDDCDGLVESQGFDLKGGSLLQRSIATAVNSTSSELPSAFDTLSNNFANATCVAFFNNFRSNSSFTDCHAVSLLLSNSNSFFHTLTSAVSTSHVLDVACSQSVDKCSSVMKLLAKEMLQDDNCGQDYESNNGLVQSVYKEFMAYEPMYRASCLTNPDTKDYCFVDAATNTSAPNDYNVYFIPIGSTLSSSGNLTCNECLQATMKIFAHWATVDDQSLDTTYLPSAKAVNGQCGSNFATTNVTVGSTKVTTGAGQSMQLPDFRLIASISVIVLGTTIAGLF</sequence>
<keyword evidence="2" id="KW-0472">Membrane</keyword>
<evidence type="ECO:0000256" key="2">
    <source>
        <dbReference type="SAM" id="Phobius"/>
    </source>
</evidence>
<dbReference type="EMBL" id="CDHK01000001">
    <property type="protein sequence ID" value="CEJ53980.1"/>
    <property type="molecule type" value="Genomic_DNA"/>
</dbReference>
<keyword evidence="2" id="KW-0812">Transmembrane</keyword>
<evidence type="ECO:0000313" key="5">
    <source>
        <dbReference type="Proteomes" id="UP000042958"/>
    </source>
</evidence>
<feature type="domain" description="DUF7729" evidence="3">
    <location>
        <begin position="154"/>
        <end position="359"/>
    </location>
</feature>
<name>A0A0F7TCA6_PENBI</name>
<dbReference type="Proteomes" id="UP000042958">
    <property type="component" value="Unassembled WGS sequence"/>
</dbReference>
<gene>
    <name evidence="4" type="ORF">PMG11_00310</name>
</gene>
<protein>
    <recommendedName>
        <fullName evidence="3">DUF7729 domain-containing protein</fullName>
    </recommendedName>
</protein>
<accession>A0A0F7TCA6</accession>
<dbReference type="Pfam" id="PF24855">
    <property type="entry name" value="DUF7729"/>
    <property type="match status" value="1"/>
</dbReference>
<dbReference type="AlphaFoldDB" id="A0A0F7TCA6"/>
<evidence type="ECO:0000259" key="3">
    <source>
        <dbReference type="Pfam" id="PF24855"/>
    </source>
</evidence>